<comment type="catalytic activity">
    <reaction evidence="1">
        <text>an S-(2-hydroxyacyl)glutathione + H2O = a 2-hydroxy carboxylate + glutathione + H(+)</text>
        <dbReference type="Rhea" id="RHEA:21864"/>
        <dbReference type="ChEBI" id="CHEBI:15377"/>
        <dbReference type="ChEBI" id="CHEBI:15378"/>
        <dbReference type="ChEBI" id="CHEBI:57925"/>
        <dbReference type="ChEBI" id="CHEBI:58896"/>
        <dbReference type="ChEBI" id="CHEBI:71261"/>
        <dbReference type="EC" id="3.1.2.6"/>
    </reaction>
</comment>
<keyword evidence="6" id="KW-0479">Metal-binding</keyword>
<dbReference type="Pfam" id="PF16123">
    <property type="entry name" value="HAGH_C"/>
    <property type="match status" value="1"/>
</dbReference>
<evidence type="ECO:0000256" key="3">
    <source>
        <dbReference type="ARBA" id="ARBA00004963"/>
    </source>
</evidence>
<dbReference type="InterPro" id="IPR001279">
    <property type="entry name" value="Metallo-B-lactamas"/>
</dbReference>
<evidence type="ECO:0000256" key="6">
    <source>
        <dbReference type="ARBA" id="ARBA00022723"/>
    </source>
</evidence>
<evidence type="ECO:0000256" key="9">
    <source>
        <dbReference type="ARBA" id="ARBA00031044"/>
    </source>
</evidence>
<comment type="cofactor">
    <cofactor evidence="2">
        <name>Zn(2+)</name>
        <dbReference type="ChEBI" id="CHEBI:29105"/>
    </cofactor>
</comment>
<evidence type="ECO:0000256" key="7">
    <source>
        <dbReference type="ARBA" id="ARBA00022801"/>
    </source>
</evidence>
<comment type="similarity">
    <text evidence="4">Belongs to the metallo-beta-lactamase superfamily. Glyoxalase II family.</text>
</comment>
<dbReference type="PANTHER" id="PTHR11935:SF94">
    <property type="entry name" value="TENZING NORGAY, ISOFORM C"/>
    <property type="match status" value="1"/>
</dbReference>
<evidence type="ECO:0000256" key="5">
    <source>
        <dbReference type="ARBA" id="ARBA00011917"/>
    </source>
</evidence>
<evidence type="ECO:0000313" key="12">
    <source>
        <dbReference type="Proteomes" id="UP001439008"/>
    </source>
</evidence>
<evidence type="ECO:0000256" key="1">
    <source>
        <dbReference type="ARBA" id="ARBA00001623"/>
    </source>
</evidence>
<dbReference type="EMBL" id="JBDODL010000110">
    <property type="protein sequence ID" value="MES1918709.1"/>
    <property type="molecule type" value="Genomic_DNA"/>
</dbReference>
<accession>A0ABV2AG93</accession>
<dbReference type="SUPFAM" id="SSF56281">
    <property type="entry name" value="Metallo-hydrolase/oxidoreductase"/>
    <property type="match status" value="1"/>
</dbReference>
<proteinExistence type="inferred from homology"/>
<organism evidence="11 12">
    <name type="scientific">Bonamia ostreae</name>
    <dbReference type="NCBI Taxonomy" id="126728"/>
    <lineage>
        <taxon>Eukaryota</taxon>
        <taxon>Sar</taxon>
        <taxon>Rhizaria</taxon>
        <taxon>Endomyxa</taxon>
        <taxon>Ascetosporea</taxon>
        <taxon>Haplosporida</taxon>
        <taxon>Bonamia</taxon>
    </lineage>
</organism>
<evidence type="ECO:0000313" key="11">
    <source>
        <dbReference type="EMBL" id="MES1918709.1"/>
    </source>
</evidence>
<evidence type="ECO:0000256" key="4">
    <source>
        <dbReference type="ARBA" id="ARBA00006759"/>
    </source>
</evidence>
<sequence length="206" mass="23162">MTLTTHGHDDHTAGNTMMLEDYPKMKIFGCAQDNIPGLTDEVVDGSEIKLRELTIKAIHVPCHTRGSICYYLTSSREDKKAVFTGDTLFLAGCGKFFEGGPSDMVAAMDKLKRLPDDTAVHSGHEYAYENLMFATRIAEQVNSEAKIKLSAAISLMKTGILESTIKEEKRYNPFMRADKRTVLPHLENRSAIFIMNKLRWLKNMAK</sequence>
<dbReference type="PANTHER" id="PTHR11935">
    <property type="entry name" value="BETA LACTAMASE DOMAIN"/>
    <property type="match status" value="1"/>
</dbReference>
<reference evidence="11 12" key="1">
    <citation type="journal article" date="2024" name="BMC Biol.">
        <title>Comparative genomics of Ascetosporea gives new insight into the evolutionary basis for animal parasitism in Rhizaria.</title>
        <authorList>
            <person name="Hiltunen Thoren M."/>
            <person name="Onut-Brannstrom I."/>
            <person name="Alfjorden A."/>
            <person name="Peckova H."/>
            <person name="Swords F."/>
            <person name="Hooper C."/>
            <person name="Holzer A.S."/>
            <person name="Bass D."/>
            <person name="Burki F."/>
        </authorList>
    </citation>
    <scope>NUCLEOTIDE SEQUENCE [LARGE SCALE GENOMIC DNA]</scope>
    <source>
        <strain evidence="11">20-A016</strain>
    </source>
</reference>
<dbReference type="CDD" id="cd07723">
    <property type="entry name" value="hydroxyacylglutathione_hydrolase_MBL-fold"/>
    <property type="match status" value="1"/>
</dbReference>
<dbReference type="Proteomes" id="UP001439008">
    <property type="component" value="Unassembled WGS sequence"/>
</dbReference>
<keyword evidence="12" id="KW-1185">Reference proteome</keyword>
<evidence type="ECO:0000256" key="2">
    <source>
        <dbReference type="ARBA" id="ARBA00001947"/>
    </source>
</evidence>
<comment type="caution">
    <text evidence="11">The sequence shown here is derived from an EMBL/GenBank/DDBJ whole genome shotgun (WGS) entry which is preliminary data.</text>
</comment>
<dbReference type="InterPro" id="IPR032282">
    <property type="entry name" value="HAGH_C"/>
</dbReference>
<gene>
    <name evidence="11" type="primary">GLO2</name>
    <name evidence="11" type="ORF">MHBO_000631</name>
</gene>
<dbReference type="Gene3D" id="3.60.15.10">
    <property type="entry name" value="Ribonuclease Z/Hydroxyacylglutathione hydrolase-like"/>
    <property type="match status" value="1"/>
</dbReference>
<dbReference type="EC" id="3.1.2.6" evidence="5"/>
<keyword evidence="8" id="KW-0862">Zinc</keyword>
<feature type="domain" description="Metallo-beta-lactamase" evidence="10">
    <location>
        <begin position="3"/>
        <end position="124"/>
    </location>
</feature>
<evidence type="ECO:0000256" key="8">
    <source>
        <dbReference type="ARBA" id="ARBA00022833"/>
    </source>
</evidence>
<dbReference type="InterPro" id="IPR036866">
    <property type="entry name" value="RibonucZ/Hydroxyglut_hydro"/>
</dbReference>
<name>A0ABV2AG93_9EUKA</name>
<evidence type="ECO:0000259" key="10">
    <source>
        <dbReference type="SMART" id="SM00849"/>
    </source>
</evidence>
<keyword evidence="7 11" id="KW-0378">Hydrolase</keyword>
<protein>
    <recommendedName>
        <fullName evidence="5">hydroxyacylglutathione hydrolase</fullName>
        <ecNumber evidence="5">3.1.2.6</ecNumber>
    </recommendedName>
    <alternativeName>
        <fullName evidence="9">Glyoxalase II</fullName>
    </alternativeName>
</protein>
<dbReference type="SMART" id="SM00849">
    <property type="entry name" value="Lactamase_B"/>
    <property type="match status" value="1"/>
</dbReference>
<comment type="pathway">
    <text evidence="3">Secondary metabolite metabolism; methylglyoxal degradation; (R)-lactate from methylglyoxal: step 2/2.</text>
</comment>
<dbReference type="InterPro" id="IPR035680">
    <property type="entry name" value="Clx_II_MBL"/>
</dbReference>
<dbReference type="Pfam" id="PF00753">
    <property type="entry name" value="Lactamase_B"/>
    <property type="match status" value="1"/>
</dbReference>
<dbReference type="GO" id="GO:0004416">
    <property type="term" value="F:hydroxyacylglutathione hydrolase activity"/>
    <property type="evidence" value="ECO:0007669"/>
    <property type="project" value="UniProtKB-EC"/>
</dbReference>